<feature type="non-terminal residue" evidence="3">
    <location>
        <position position="1"/>
    </location>
</feature>
<dbReference type="GeneID" id="41956423"/>
<protein>
    <submittedName>
        <fullName evidence="3">Uncharacterized protein</fullName>
    </submittedName>
</protein>
<evidence type="ECO:0000256" key="1">
    <source>
        <dbReference type="SAM" id="MobiDB-lite"/>
    </source>
</evidence>
<evidence type="ECO:0000313" key="3">
    <source>
        <dbReference type="RefSeq" id="XP_030986121.1"/>
    </source>
</evidence>
<organism evidence="2 3">
    <name type="scientific">Pyricularia grisea</name>
    <name type="common">Crabgrass-specific blast fungus</name>
    <name type="synonym">Magnaporthe grisea</name>
    <dbReference type="NCBI Taxonomy" id="148305"/>
    <lineage>
        <taxon>Eukaryota</taxon>
        <taxon>Fungi</taxon>
        <taxon>Dikarya</taxon>
        <taxon>Ascomycota</taxon>
        <taxon>Pezizomycotina</taxon>
        <taxon>Sordariomycetes</taxon>
        <taxon>Sordariomycetidae</taxon>
        <taxon>Magnaporthales</taxon>
        <taxon>Pyriculariaceae</taxon>
        <taxon>Pyricularia</taxon>
    </lineage>
</organism>
<dbReference type="RefSeq" id="XP_030986121.1">
    <property type="nucleotide sequence ID" value="XM_031121509.1"/>
</dbReference>
<sequence>NILYVSDLDYKTDDNPYGHSSSAHLIRRSPSLRQQKTRPGFLGRKDRSRGGRDLQSGKHRPVP</sequence>
<reference evidence="3" key="3">
    <citation type="submission" date="2025-08" db="UniProtKB">
        <authorList>
            <consortium name="RefSeq"/>
        </authorList>
    </citation>
    <scope>IDENTIFICATION</scope>
    <source>
        <strain evidence="3">NI907</strain>
    </source>
</reference>
<dbReference type="Proteomes" id="UP000515153">
    <property type="component" value="Unplaced"/>
</dbReference>
<reference evidence="3" key="1">
    <citation type="journal article" date="2019" name="Mol. Biol. Evol.">
        <title>Blast fungal genomes show frequent chromosomal changes, gene gains and losses, and effector gene turnover.</title>
        <authorList>
            <person name="Gomez Luciano L.B."/>
            <person name="Jason Tsai I."/>
            <person name="Chuma I."/>
            <person name="Tosa Y."/>
            <person name="Chen Y.H."/>
            <person name="Li J.Y."/>
            <person name="Li M.Y."/>
            <person name="Jade Lu M.Y."/>
            <person name="Nakayashiki H."/>
            <person name="Li W.H."/>
        </authorList>
    </citation>
    <scope>NUCLEOTIDE SEQUENCE</scope>
    <source>
        <strain evidence="3">NI907</strain>
    </source>
</reference>
<evidence type="ECO:0000313" key="2">
    <source>
        <dbReference type="Proteomes" id="UP000515153"/>
    </source>
</evidence>
<gene>
    <name evidence="3" type="ORF">PgNI_01438</name>
</gene>
<dbReference type="KEGG" id="pgri:PgNI_01438"/>
<keyword evidence="2" id="KW-1185">Reference proteome</keyword>
<feature type="region of interest" description="Disordered" evidence="1">
    <location>
        <begin position="1"/>
        <end position="63"/>
    </location>
</feature>
<proteinExistence type="predicted"/>
<reference evidence="3" key="2">
    <citation type="submission" date="2019-10" db="EMBL/GenBank/DDBJ databases">
        <authorList>
            <consortium name="NCBI Genome Project"/>
        </authorList>
    </citation>
    <scope>NUCLEOTIDE SEQUENCE</scope>
    <source>
        <strain evidence="3">NI907</strain>
    </source>
</reference>
<name>A0A6P8BGF8_PYRGI</name>
<dbReference type="AlphaFoldDB" id="A0A6P8BGF8"/>
<feature type="compositionally biased region" description="Basic and acidic residues" evidence="1">
    <location>
        <begin position="43"/>
        <end position="56"/>
    </location>
</feature>
<accession>A0A6P8BGF8</accession>